<evidence type="ECO:0000256" key="8">
    <source>
        <dbReference type="ARBA" id="ARBA00023014"/>
    </source>
</evidence>
<comment type="pathway">
    <text evidence="10">Cofactor biosynthesis; thiamine diphosphate biosynthesis.</text>
</comment>
<feature type="binding site" evidence="10">
    <location>
        <position position="399"/>
    </location>
    <ligand>
        <name>substrate</name>
    </ligand>
</feature>
<dbReference type="EMBL" id="JACHIA010000006">
    <property type="protein sequence ID" value="MBB6070873.1"/>
    <property type="molecule type" value="Genomic_DNA"/>
</dbReference>
<evidence type="ECO:0000256" key="3">
    <source>
        <dbReference type="ARBA" id="ARBA00022691"/>
    </source>
</evidence>
<dbReference type="UniPathway" id="UPA00060"/>
<dbReference type="EC" id="4.1.99.17" evidence="10"/>
<feature type="binding site" evidence="10">
    <location>
        <begin position="333"/>
        <end position="336"/>
    </location>
    <ligand>
        <name>substrate</name>
    </ligand>
</feature>
<dbReference type="PANTHER" id="PTHR30557:SF1">
    <property type="entry name" value="PHOSPHOMETHYLPYRIMIDINE SYNTHASE, CHLOROPLASTIC"/>
    <property type="match status" value="1"/>
</dbReference>
<keyword evidence="4 10" id="KW-0479">Metal-binding</keyword>
<keyword evidence="3 10" id="KW-0949">S-adenosyl-L-methionine</keyword>
<dbReference type="SFLD" id="SFLDG01114">
    <property type="entry name" value="phosphomethylpyrimidine_syntha"/>
    <property type="match status" value="1"/>
</dbReference>
<dbReference type="InterPro" id="IPR025747">
    <property type="entry name" value="ThiC-associated_dom"/>
</dbReference>
<comment type="caution">
    <text evidence="12">The sequence shown here is derived from an EMBL/GenBank/DDBJ whole genome shotgun (WGS) entry which is preliminary data.</text>
</comment>
<keyword evidence="8 10" id="KW-0411">Iron-sulfur</keyword>
<dbReference type="HAMAP" id="MF_00089">
    <property type="entry name" value="ThiC"/>
    <property type="match status" value="1"/>
</dbReference>
<feature type="binding site" evidence="10">
    <location>
        <position position="372"/>
    </location>
    <ligand>
        <name>substrate</name>
    </ligand>
</feature>
<proteinExistence type="inferred from homology"/>
<dbReference type="NCBIfam" id="NF009895">
    <property type="entry name" value="PRK13352.1"/>
    <property type="match status" value="1"/>
</dbReference>
<comment type="function">
    <text evidence="1 10">Catalyzes the synthesis of the hydroxymethylpyrimidine phosphate (HMP-P) moiety of thiamine from aminoimidazole ribotide (AIR) in a radical S-adenosyl-L-methionine (SAM)-dependent reaction.</text>
</comment>
<dbReference type="Pfam" id="PF01964">
    <property type="entry name" value="ThiC_Rad_SAM"/>
    <property type="match status" value="1"/>
</dbReference>
<feature type="binding site" evidence="10">
    <location>
        <position position="440"/>
    </location>
    <ligand>
        <name>Zn(2+)</name>
        <dbReference type="ChEBI" id="CHEBI:29105"/>
    </ligand>
</feature>
<keyword evidence="5 10" id="KW-0862">Zinc</keyword>
<dbReference type="NCBIfam" id="TIGR00190">
    <property type="entry name" value="thiC"/>
    <property type="match status" value="1"/>
</dbReference>
<keyword evidence="7 10" id="KW-0408">Iron</keyword>
<evidence type="ECO:0000256" key="10">
    <source>
        <dbReference type="HAMAP-Rule" id="MF_00089"/>
    </source>
</evidence>
<feature type="domain" description="ThiC-associated" evidence="11">
    <location>
        <begin position="19"/>
        <end position="80"/>
    </location>
</feature>
<evidence type="ECO:0000256" key="7">
    <source>
        <dbReference type="ARBA" id="ARBA00023004"/>
    </source>
</evidence>
<keyword evidence="6 10" id="KW-0784">Thiamine biosynthesis</keyword>
<dbReference type="InterPro" id="IPR037509">
    <property type="entry name" value="ThiC"/>
</dbReference>
<keyword evidence="2 10" id="KW-0004">4Fe-4S</keyword>
<evidence type="ECO:0000259" key="11">
    <source>
        <dbReference type="Pfam" id="PF13667"/>
    </source>
</evidence>
<dbReference type="Gene3D" id="6.10.250.620">
    <property type="match status" value="1"/>
</dbReference>
<feature type="binding site" evidence="10">
    <location>
        <position position="376"/>
    </location>
    <ligand>
        <name>Zn(2+)</name>
        <dbReference type="ChEBI" id="CHEBI:29105"/>
    </ligand>
</feature>
<evidence type="ECO:0000313" key="12">
    <source>
        <dbReference type="EMBL" id="MBB6070873.1"/>
    </source>
</evidence>
<feature type="binding site" evidence="10">
    <location>
        <position position="520"/>
    </location>
    <ligand>
        <name>[4Fe-4S] cluster</name>
        <dbReference type="ChEBI" id="CHEBI:49883"/>
        <note>4Fe-4S-S-AdoMet</note>
    </ligand>
</feature>
<dbReference type="SFLD" id="SFLDS00113">
    <property type="entry name" value="Radical_SAM_Phosphomethylpyrim"/>
    <property type="match status" value="1"/>
</dbReference>
<keyword evidence="13" id="KW-1185">Reference proteome</keyword>
<name>A0A841GYP8_9BACT</name>
<accession>A0A841GYP8</accession>
<dbReference type="GO" id="GO:0009228">
    <property type="term" value="P:thiamine biosynthetic process"/>
    <property type="evidence" value="ECO:0007669"/>
    <property type="project" value="UniProtKB-UniRule"/>
</dbReference>
<dbReference type="GO" id="GO:0051539">
    <property type="term" value="F:4 iron, 4 sulfur cluster binding"/>
    <property type="evidence" value="ECO:0007669"/>
    <property type="project" value="UniProtKB-KW"/>
</dbReference>
<dbReference type="GO" id="GO:0009229">
    <property type="term" value="P:thiamine diphosphate biosynthetic process"/>
    <property type="evidence" value="ECO:0007669"/>
    <property type="project" value="UniProtKB-UniRule"/>
</dbReference>
<keyword evidence="9 10" id="KW-0456">Lyase</keyword>
<reference evidence="12 13" key="1">
    <citation type="submission" date="2020-08" db="EMBL/GenBank/DDBJ databases">
        <title>Genomic Encyclopedia of Type Strains, Phase IV (KMG-IV): sequencing the most valuable type-strain genomes for metagenomic binning, comparative biology and taxonomic classification.</title>
        <authorList>
            <person name="Goeker M."/>
        </authorList>
    </citation>
    <scope>NUCLEOTIDE SEQUENCE [LARGE SCALE GENOMIC DNA]</scope>
    <source>
        <strain evidence="12 13">DSM 29007</strain>
    </source>
</reference>
<comment type="similarity">
    <text evidence="10">Belongs to the ThiC family.</text>
</comment>
<evidence type="ECO:0000256" key="6">
    <source>
        <dbReference type="ARBA" id="ARBA00022977"/>
    </source>
</evidence>
<dbReference type="Pfam" id="PF13667">
    <property type="entry name" value="ThiC-associated"/>
    <property type="match status" value="1"/>
</dbReference>
<comment type="catalytic activity">
    <reaction evidence="10">
        <text>5-amino-1-(5-phospho-beta-D-ribosyl)imidazole + S-adenosyl-L-methionine = 4-amino-2-methyl-5-(phosphooxymethyl)pyrimidine + CO + 5'-deoxyadenosine + formate + L-methionine + 3 H(+)</text>
        <dbReference type="Rhea" id="RHEA:24840"/>
        <dbReference type="ChEBI" id="CHEBI:15378"/>
        <dbReference type="ChEBI" id="CHEBI:15740"/>
        <dbReference type="ChEBI" id="CHEBI:17245"/>
        <dbReference type="ChEBI" id="CHEBI:17319"/>
        <dbReference type="ChEBI" id="CHEBI:57844"/>
        <dbReference type="ChEBI" id="CHEBI:58354"/>
        <dbReference type="ChEBI" id="CHEBI:59789"/>
        <dbReference type="ChEBI" id="CHEBI:137981"/>
        <dbReference type="EC" id="4.1.99.17"/>
    </reaction>
</comment>
<feature type="binding site" evidence="10">
    <location>
        <position position="272"/>
    </location>
    <ligand>
        <name>substrate</name>
    </ligand>
</feature>
<evidence type="ECO:0000313" key="13">
    <source>
        <dbReference type="Proteomes" id="UP000582837"/>
    </source>
</evidence>
<dbReference type="NCBIfam" id="NF006763">
    <property type="entry name" value="PRK09284.1"/>
    <property type="match status" value="1"/>
</dbReference>
<evidence type="ECO:0000256" key="9">
    <source>
        <dbReference type="ARBA" id="ARBA00023239"/>
    </source>
</evidence>
<comment type="cofactor">
    <cofactor evidence="10">
        <name>[4Fe-4S] cluster</name>
        <dbReference type="ChEBI" id="CHEBI:49883"/>
    </cofactor>
    <text evidence="10">Binds 1 [4Fe-4S] cluster per subunit. The cluster is coordinated with 3 cysteines and an exchangeable S-adenosyl-L-methionine.</text>
</comment>
<feature type="binding site" evidence="10">
    <location>
        <position position="523"/>
    </location>
    <ligand>
        <name>[4Fe-4S] cluster</name>
        <dbReference type="ChEBI" id="CHEBI:49883"/>
        <note>4Fe-4S-S-AdoMet</note>
    </ligand>
</feature>
<dbReference type="FunFam" id="3.20.20.540:FF:000001">
    <property type="entry name" value="Phosphomethylpyrimidine synthase"/>
    <property type="match status" value="1"/>
</dbReference>
<dbReference type="SFLD" id="SFLDF00407">
    <property type="entry name" value="phosphomethylpyrimidine_syntha"/>
    <property type="match status" value="1"/>
</dbReference>
<dbReference type="GO" id="GO:0008270">
    <property type="term" value="F:zinc ion binding"/>
    <property type="evidence" value="ECO:0007669"/>
    <property type="project" value="UniProtKB-UniRule"/>
</dbReference>
<organism evidence="12 13">
    <name type="scientific">Longimicrobium terrae</name>
    <dbReference type="NCBI Taxonomy" id="1639882"/>
    <lineage>
        <taxon>Bacteria</taxon>
        <taxon>Pseudomonadati</taxon>
        <taxon>Gemmatimonadota</taxon>
        <taxon>Longimicrobiia</taxon>
        <taxon>Longimicrobiales</taxon>
        <taxon>Longimicrobiaceae</taxon>
        <taxon>Longimicrobium</taxon>
    </lineage>
</organism>
<dbReference type="InterPro" id="IPR002817">
    <property type="entry name" value="ThiC/BzaA/B"/>
</dbReference>
<dbReference type="InterPro" id="IPR038521">
    <property type="entry name" value="ThiC/Bza_core_dom"/>
</dbReference>
<dbReference type="Gene3D" id="3.20.20.540">
    <property type="entry name" value="Radical SAM ThiC family, central domain"/>
    <property type="match status" value="1"/>
</dbReference>
<evidence type="ECO:0000256" key="4">
    <source>
        <dbReference type="ARBA" id="ARBA00022723"/>
    </source>
</evidence>
<dbReference type="GO" id="GO:0070284">
    <property type="term" value="F:phosphomethylpyrimidine synthase activity"/>
    <property type="evidence" value="ECO:0007669"/>
    <property type="project" value="UniProtKB-EC"/>
</dbReference>
<dbReference type="PANTHER" id="PTHR30557">
    <property type="entry name" value="THIAMINE BIOSYNTHESIS PROTEIN THIC"/>
    <property type="match status" value="1"/>
</dbReference>
<feature type="binding site" evidence="10">
    <location>
        <position position="178"/>
    </location>
    <ligand>
        <name>substrate</name>
    </ligand>
</feature>
<evidence type="ECO:0000256" key="2">
    <source>
        <dbReference type="ARBA" id="ARBA00022485"/>
    </source>
</evidence>
<feature type="binding site" evidence="10">
    <location>
        <position position="236"/>
    </location>
    <ligand>
        <name>substrate</name>
    </ligand>
</feature>
<feature type="binding site" evidence="10">
    <location>
        <begin position="292"/>
        <end position="294"/>
    </location>
    <ligand>
        <name>substrate</name>
    </ligand>
</feature>
<feature type="binding site" evidence="10">
    <location>
        <position position="528"/>
    </location>
    <ligand>
        <name>[4Fe-4S] cluster</name>
        <dbReference type="ChEBI" id="CHEBI:49883"/>
        <note>4Fe-4S-S-AdoMet</note>
    </ligand>
</feature>
<evidence type="ECO:0000256" key="5">
    <source>
        <dbReference type="ARBA" id="ARBA00022833"/>
    </source>
</evidence>
<sequence>MTDRARPQPSVTGDYGDAFPNSRKVYAEGRHGVRVPLREISLSGGEPPLRVYDTSGPLGCDVRVGLPSVRGEWIRARGDVVDASRTYRPLAGTPLIEMPEALHRPTLRGTGGVTQMGYARRGEITPEMEYVALREGMDAEFVRSEVARGRAIIPANINHPELEPMIIGRGFKVKVNANIGNSAVSSSIEEEVEKLRWATLWGADTVMDLSTGKNIHETREWIIRNSPVPIGTVPIYQALEKVGGVPEDLTWELYRDTLIEQAEQGVDYFTVHAGVLLRYVPMTANRLTGIVSRGGSIIAKWCLSHHKESFLYTHFREICEIMRAYDVSFSLGDGLRPGSIYDANDEAQFAELRTQGELNRIAWEFDVQTMNEGPGHVPMHLIKENMDKQLEWCQEAPFYTLGPLTTDIAPGYDHITSAIGAAQIGWYGTAMLCYVTPKEHLGLPNRDDVKAGVITYKIAAHAADLAKGHPRAQEWDNALSKARFEFRWRDQFNLALDPVTALSYHDETLPAEGAKIAHFCSMCGPKFCSMKITQDVRDYAAKQKEIEAGMAGMSAEFRERGGEVYLPSSEIVRADAEETVAAD</sequence>
<dbReference type="AlphaFoldDB" id="A0A841GYP8"/>
<gene>
    <name evidence="10" type="primary">thiC</name>
    <name evidence="12" type="ORF">HNQ61_002495</name>
</gene>
<protein>
    <recommendedName>
        <fullName evidence="10">Phosphomethylpyrimidine synthase</fullName>
        <ecNumber evidence="10">4.1.99.17</ecNumber>
    </recommendedName>
    <alternativeName>
        <fullName evidence="10">Hydroxymethylpyrimidine phosphate synthase</fullName>
        <shortName evidence="10">HMP-P synthase</shortName>
        <shortName evidence="10">HMP-phosphate synthase</shortName>
        <shortName evidence="10">HMPP synthase</shortName>
    </alternativeName>
    <alternativeName>
        <fullName evidence="10">Thiamine biosynthesis protein ThiC</fullName>
    </alternativeName>
</protein>
<dbReference type="RefSeq" id="WP_170033245.1">
    <property type="nucleotide sequence ID" value="NZ_JABDTL010000001.1"/>
</dbReference>
<evidence type="ECO:0000256" key="1">
    <source>
        <dbReference type="ARBA" id="ARBA00003175"/>
    </source>
</evidence>
<feature type="binding site" evidence="10">
    <location>
        <position position="207"/>
    </location>
    <ligand>
        <name>substrate</name>
    </ligand>
</feature>
<dbReference type="Proteomes" id="UP000582837">
    <property type="component" value="Unassembled WGS sequence"/>
</dbReference>